<evidence type="ECO:0000313" key="2">
    <source>
        <dbReference type="EMBL" id="KAK8893198.1"/>
    </source>
</evidence>
<keyword evidence="3" id="KW-1185">Reference proteome</keyword>
<name>A0ABR2KPV9_9EUKA</name>
<dbReference type="Pfam" id="PF00620">
    <property type="entry name" value="RhoGAP"/>
    <property type="match status" value="1"/>
</dbReference>
<dbReference type="SMART" id="SM00324">
    <property type="entry name" value="RhoGAP"/>
    <property type="match status" value="1"/>
</dbReference>
<dbReference type="InterPro" id="IPR008936">
    <property type="entry name" value="Rho_GTPase_activation_prot"/>
</dbReference>
<dbReference type="PROSITE" id="PS50238">
    <property type="entry name" value="RHOGAP"/>
    <property type="match status" value="1"/>
</dbReference>
<dbReference type="EMBL" id="JAPFFF010000003">
    <property type="protein sequence ID" value="KAK8893198.1"/>
    <property type="molecule type" value="Genomic_DNA"/>
</dbReference>
<dbReference type="CDD" id="cd00159">
    <property type="entry name" value="RhoGAP"/>
    <property type="match status" value="1"/>
</dbReference>
<dbReference type="SUPFAM" id="SSF48350">
    <property type="entry name" value="GTPase activation domain, GAP"/>
    <property type="match status" value="1"/>
</dbReference>
<accession>A0ABR2KPV9</accession>
<dbReference type="PANTHER" id="PTHR45876">
    <property type="entry name" value="FI04035P"/>
    <property type="match status" value="1"/>
</dbReference>
<comment type="caution">
    <text evidence="2">The sequence shown here is derived from an EMBL/GenBank/DDBJ whole genome shotgun (WGS) entry which is preliminary data.</text>
</comment>
<organism evidence="2 3">
    <name type="scientific">Tritrichomonas musculus</name>
    <dbReference type="NCBI Taxonomy" id="1915356"/>
    <lineage>
        <taxon>Eukaryota</taxon>
        <taxon>Metamonada</taxon>
        <taxon>Parabasalia</taxon>
        <taxon>Tritrichomonadida</taxon>
        <taxon>Tritrichomonadidae</taxon>
        <taxon>Tritrichomonas</taxon>
    </lineage>
</organism>
<dbReference type="InterPro" id="IPR000198">
    <property type="entry name" value="RhoGAP_dom"/>
</dbReference>
<dbReference type="PANTHER" id="PTHR45876:SF8">
    <property type="entry name" value="FI04035P"/>
    <property type="match status" value="1"/>
</dbReference>
<feature type="domain" description="Rho-GAP" evidence="1">
    <location>
        <begin position="426"/>
        <end position="610"/>
    </location>
</feature>
<gene>
    <name evidence="2" type="ORF">M9Y10_021614</name>
</gene>
<proteinExistence type="predicted"/>
<evidence type="ECO:0000313" key="3">
    <source>
        <dbReference type="Proteomes" id="UP001470230"/>
    </source>
</evidence>
<reference evidence="2 3" key="1">
    <citation type="submission" date="2024-04" db="EMBL/GenBank/DDBJ databases">
        <title>Tritrichomonas musculus Genome.</title>
        <authorList>
            <person name="Alves-Ferreira E."/>
            <person name="Grigg M."/>
            <person name="Lorenzi H."/>
            <person name="Galac M."/>
        </authorList>
    </citation>
    <scope>NUCLEOTIDE SEQUENCE [LARGE SCALE GENOMIC DNA]</scope>
    <source>
        <strain evidence="2 3">EAF2021</strain>
    </source>
</reference>
<evidence type="ECO:0000259" key="1">
    <source>
        <dbReference type="PROSITE" id="PS50238"/>
    </source>
</evidence>
<sequence length="614" mass="70797">MKNICYQFRTIGTSIPYYHYVDTGETKWGYDPQYKIFEPNEGMYHPPPKIQDFCGEGRSIYASTTIFRPKTIINLNADKKKDDNDTKIYPFLFEKGGQVPLSFMKVPFFPSDLFLLMDCQTLFNYLKQSMNLNNFYEKGVKKGKKLEIDDIFLPGPKTLRGPILKSTKLSNLAVNLAKSCRGFIYKSEHSDYSRIFSIFRILDGNLSLLSEIVVFLIIETNSKDLTNNIKIAWRLLLIIISKYDLHEESVESFNIVRVLRSYVTIVASTPNISHEIVNYAMLCLFRLSCIRNTINIQYSSDNPQEYFSQCQTSRQLFGVSLAEIIYKERFFNRAHKNLAKIQQSSGRSMINLLAQPTTSANLTLTAHRDLSTISLRTTNFNDSITNTGSSNFLLSNTFNQSLNFNISSSSFYNTYNNFNDNGTLSIELEDKDEEILYVPKILLNLIDKLKEANAFHTQNIFLTKCPSKSEKLRAIYFLNVTGKLDSNINDVYIIASILKYFLKNLQEPLIPLKVVKEKLDPQLEWFKCIQIANLLPNENKDTLMYLIGFLQELATFKEFTFMDGNKLSKSFAKCVTRDVTNTEDLKKNSRLIDSTSRFLYCLIENWKTSDVYSE</sequence>
<dbReference type="Gene3D" id="1.10.555.10">
    <property type="entry name" value="Rho GTPase activation protein"/>
    <property type="match status" value="1"/>
</dbReference>
<protein>
    <submittedName>
        <fullName evidence="2">Rho GTPase activating protein 39</fullName>
    </submittedName>
</protein>
<dbReference type="Proteomes" id="UP001470230">
    <property type="component" value="Unassembled WGS sequence"/>
</dbReference>